<keyword evidence="9" id="KW-1185">Reference proteome</keyword>
<feature type="domain" description="RING-type" evidence="6">
    <location>
        <begin position="400"/>
        <end position="441"/>
    </location>
</feature>
<evidence type="ECO:0000256" key="5">
    <source>
        <dbReference type="SAM" id="MobiDB-lite"/>
    </source>
</evidence>
<evidence type="ECO:0000313" key="7">
    <source>
        <dbReference type="EMBL" id="KLU89249.1"/>
    </source>
</evidence>
<evidence type="ECO:0000256" key="1">
    <source>
        <dbReference type="ARBA" id="ARBA00022723"/>
    </source>
</evidence>
<keyword evidence="1" id="KW-0479">Metal-binding</keyword>
<dbReference type="EMBL" id="ADBL01001985">
    <property type="status" value="NOT_ANNOTATED_CDS"/>
    <property type="molecule type" value="Genomic_DNA"/>
</dbReference>
<organism evidence="8 9">
    <name type="scientific">Magnaporthiopsis poae (strain ATCC 64411 / 73-15)</name>
    <name type="common">Kentucky bluegrass fungus</name>
    <name type="synonym">Magnaporthe poae</name>
    <dbReference type="NCBI Taxonomy" id="644358"/>
    <lineage>
        <taxon>Eukaryota</taxon>
        <taxon>Fungi</taxon>
        <taxon>Dikarya</taxon>
        <taxon>Ascomycota</taxon>
        <taxon>Pezizomycotina</taxon>
        <taxon>Sordariomycetes</taxon>
        <taxon>Sordariomycetidae</taxon>
        <taxon>Magnaporthales</taxon>
        <taxon>Magnaporthaceae</taxon>
        <taxon>Magnaporthiopsis</taxon>
    </lineage>
</organism>
<dbReference type="EMBL" id="GL876972">
    <property type="protein sequence ID" value="KLU89249.1"/>
    <property type="molecule type" value="Genomic_DNA"/>
</dbReference>
<evidence type="ECO:0000259" key="6">
    <source>
        <dbReference type="PROSITE" id="PS50089"/>
    </source>
</evidence>
<feature type="region of interest" description="Disordered" evidence="5">
    <location>
        <begin position="152"/>
        <end position="186"/>
    </location>
</feature>
<feature type="compositionally biased region" description="Low complexity" evidence="5">
    <location>
        <begin position="34"/>
        <end position="48"/>
    </location>
</feature>
<feature type="compositionally biased region" description="Low complexity" evidence="5">
    <location>
        <begin position="274"/>
        <end position="295"/>
    </location>
</feature>
<dbReference type="Proteomes" id="UP000011715">
    <property type="component" value="Unassembled WGS sequence"/>
</dbReference>
<dbReference type="PANTHER" id="PTHR47094">
    <property type="entry name" value="ELFLESS, ISOFORM B"/>
    <property type="match status" value="1"/>
</dbReference>
<dbReference type="STRING" id="644358.A0A0C4E6S7"/>
<feature type="region of interest" description="Disordered" evidence="5">
    <location>
        <begin position="1"/>
        <end position="55"/>
    </location>
</feature>
<evidence type="ECO:0000256" key="3">
    <source>
        <dbReference type="ARBA" id="ARBA00022833"/>
    </source>
</evidence>
<accession>A0A0C4E6S7</accession>
<evidence type="ECO:0000313" key="9">
    <source>
        <dbReference type="Proteomes" id="UP000011715"/>
    </source>
</evidence>
<reference evidence="8" key="4">
    <citation type="journal article" date="2015" name="G3 (Bethesda)">
        <title>Genome sequences of three phytopathogenic species of the Magnaporthaceae family of fungi.</title>
        <authorList>
            <person name="Okagaki L.H."/>
            <person name="Nunes C.C."/>
            <person name="Sailsbery J."/>
            <person name="Clay B."/>
            <person name="Brown D."/>
            <person name="John T."/>
            <person name="Oh Y."/>
            <person name="Young N."/>
            <person name="Fitzgerald M."/>
            <person name="Haas B.J."/>
            <person name="Zeng Q."/>
            <person name="Young S."/>
            <person name="Adiconis X."/>
            <person name="Fan L."/>
            <person name="Levin J.Z."/>
            <person name="Mitchell T.K."/>
            <person name="Okubara P.A."/>
            <person name="Farman M.L."/>
            <person name="Kohn L.M."/>
            <person name="Birren B."/>
            <person name="Ma L.-J."/>
            <person name="Dean R.A."/>
        </authorList>
    </citation>
    <scope>NUCLEOTIDE SEQUENCE</scope>
    <source>
        <strain evidence="8">ATCC 64411 / 73-15</strain>
    </source>
</reference>
<sequence>MADYGQMSGAPCPGTVPGTEAFRHSSPGFRLQRTSITTSTTTLETTTTPNLPIDLDPTLAPAPSRPSDSPWLLSPFSDALDFSNRRLDLVSPPPPATGPNAAVVAPQQYRLPRNLLQLPAILPLPRPSPSLDRSPIASHLFLHESRSIFSSRPPPPAVFPGSQLHSPGPSFADRSFPPRLPSLMPPARQNLEQQTRLERLLSSLADTSPSPRPRSTRHTRNSSPESPTTTLRLPSDRSGSGPGHVKTEHEGSRTPSPVDAPDIAMPPITRKRAAAGAAAASSSSSSSSRPAAQSRAPKRQRTSPQQRQPARTNNNNNNRQHHSPVTIDSEAFSDPFDEGGADLDDLERRAKVGVQSGGGGARLKEEDEPADIIDLVDDDVPPPPPKPKSENHIKLGNMQCSICMDDMTNLTVTHCGHLFCGECLHGALHANMHKSVCPICRQKIDPNANGSQNPKSTKGFYNLQLKVMTATRKGKMKEGRAAR</sequence>
<reference evidence="7" key="3">
    <citation type="submission" date="2011-03" db="EMBL/GenBank/DDBJ databases">
        <title>Annotation of Magnaporthe poae ATCC 64411.</title>
        <authorList>
            <person name="Ma L.-J."/>
            <person name="Dead R."/>
            <person name="Young S.K."/>
            <person name="Zeng Q."/>
            <person name="Gargeya S."/>
            <person name="Fitzgerald M."/>
            <person name="Haas B."/>
            <person name="Abouelleil A."/>
            <person name="Alvarado L."/>
            <person name="Arachchi H.M."/>
            <person name="Berlin A."/>
            <person name="Brown A."/>
            <person name="Chapman S.B."/>
            <person name="Chen Z."/>
            <person name="Dunbar C."/>
            <person name="Freedman E."/>
            <person name="Gearin G."/>
            <person name="Gellesch M."/>
            <person name="Goldberg J."/>
            <person name="Griggs A."/>
            <person name="Gujja S."/>
            <person name="Heiman D."/>
            <person name="Howarth C."/>
            <person name="Larson L."/>
            <person name="Lui A."/>
            <person name="MacDonald P.J.P."/>
            <person name="Mehta T."/>
            <person name="Montmayeur A."/>
            <person name="Murphy C."/>
            <person name="Neiman D."/>
            <person name="Pearson M."/>
            <person name="Priest M."/>
            <person name="Roberts A."/>
            <person name="Saif S."/>
            <person name="Shea T."/>
            <person name="Shenoy N."/>
            <person name="Sisk P."/>
            <person name="Stolte C."/>
            <person name="Sykes S."/>
            <person name="Yandava C."/>
            <person name="Wortman J."/>
            <person name="Nusbaum C."/>
            <person name="Birren B."/>
        </authorList>
    </citation>
    <scope>NUCLEOTIDE SEQUENCE</scope>
    <source>
        <strain evidence="7">ATCC 64411</strain>
    </source>
</reference>
<dbReference type="InterPro" id="IPR001841">
    <property type="entry name" value="Znf_RING"/>
</dbReference>
<proteinExistence type="predicted"/>
<dbReference type="eggNOG" id="KOG0317">
    <property type="taxonomic scope" value="Eukaryota"/>
</dbReference>
<dbReference type="Gene3D" id="3.30.40.10">
    <property type="entry name" value="Zinc/RING finger domain, C3HC4 (zinc finger)"/>
    <property type="match status" value="1"/>
</dbReference>
<dbReference type="OrthoDB" id="6270329at2759"/>
<reference evidence="8" key="5">
    <citation type="submission" date="2015-06" db="UniProtKB">
        <authorList>
            <consortium name="EnsemblFungi"/>
        </authorList>
    </citation>
    <scope>IDENTIFICATION</scope>
    <source>
        <strain evidence="8">ATCC 64411</strain>
    </source>
</reference>
<dbReference type="GO" id="GO:0061630">
    <property type="term" value="F:ubiquitin protein ligase activity"/>
    <property type="evidence" value="ECO:0007669"/>
    <property type="project" value="InterPro"/>
</dbReference>
<dbReference type="EnsemblFungi" id="MAPG_08223T0">
    <property type="protein sequence ID" value="MAPG_08223T0"/>
    <property type="gene ID" value="MAPG_08223"/>
</dbReference>
<dbReference type="PROSITE" id="PS50089">
    <property type="entry name" value="ZF_RING_2"/>
    <property type="match status" value="1"/>
</dbReference>
<dbReference type="GO" id="GO:0140082">
    <property type="term" value="F:SUMO-ubiquitin ligase activity"/>
    <property type="evidence" value="ECO:0007669"/>
    <property type="project" value="TreeGrafter"/>
</dbReference>
<dbReference type="GO" id="GO:0008270">
    <property type="term" value="F:zinc ion binding"/>
    <property type="evidence" value="ECO:0007669"/>
    <property type="project" value="UniProtKB-KW"/>
</dbReference>
<evidence type="ECO:0000313" key="8">
    <source>
        <dbReference type="EnsemblFungi" id="MAPG_08223T0"/>
    </source>
</evidence>
<protein>
    <recommendedName>
        <fullName evidence="6">RING-type domain-containing protein</fullName>
    </recommendedName>
</protein>
<dbReference type="SUPFAM" id="SSF57850">
    <property type="entry name" value="RING/U-box"/>
    <property type="match status" value="1"/>
</dbReference>
<dbReference type="Pfam" id="PF13920">
    <property type="entry name" value="zf-C3HC4_3"/>
    <property type="match status" value="1"/>
</dbReference>
<dbReference type="GO" id="GO:0032183">
    <property type="term" value="F:SUMO binding"/>
    <property type="evidence" value="ECO:0007669"/>
    <property type="project" value="TreeGrafter"/>
</dbReference>
<dbReference type="SMART" id="SM00184">
    <property type="entry name" value="RING"/>
    <property type="match status" value="1"/>
</dbReference>
<keyword evidence="3" id="KW-0862">Zinc</keyword>
<dbReference type="VEuPathDB" id="FungiDB:MAPG_08223"/>
<dbReference type="PROSITE" id="PS00518">
    <property type="entry name" value="ZF_RING_1"/>
    <property type="match status" value="1"/>
</dbReference>
<evidence type="ECO:0000256" key="4">
    <source>
        <dbReference type="PROSITE-ProRule" id="PRU00175"/>
    </source>
</evidence>
<dbReference type="InterPro" id="IPR013083">
    <property type="entry name" value="Znf_RING/FYVE/PHD"/>
</dbReference>
<gene>
    <name evidence="7" type="ORF">MAPG_08223</name>
</gene>
<feature type="compositionally biased region" description="Polar residues" evidence="5">
    <location>
        <begin position="302"/>
        <end position="312"/>
    </location>
</feature>
<feature type="compositionally biased region" description="Acidic residues" evidence="5">
    <location>
        <begin position="335"/>
        <end position="344"/>
    </location>
</feature>
<evidence type="ECO:0000256" key="2">
    <source>
        <dbReference type="ARBA" id="ARBA00022771"/>
    </source>
</evidence>
<dbReference type="InterPro" id="IPR017907">
    <property type="entry name" value="Znf_RING_CS"/>
</dbReference>
<dbReference type="PANTHER" id="PTHR47094:SF1">
    <property type="entry name" value="RING-TYPE E3 UBIQUITIN TRANSFERASE"/>
    <property type="match status" value="1"/>
</dbReference>
<name>A0A0C4E6S7_MAGP6</name>
<keyword evidence="2 4" id="KW-0863">Zinc-finger</keyword>
<dbReference type="AlphaFoldDB" id="A0A0C4E6S7"/>
<dbReference type="GO" id="GO:0033768">
    <property type="term" value="C:SUMO-targeted ubiquitin ligase complex"/>
    <property type="evidence" value="ECO:0007669"/>
    <property type="project" value="TreeGrafter"/>
</dbReference>
<feature type="region of interest" description="Disordered" evidence="5">
    <location>
        <begin position="202"/>
        <end position="344"/>
    </location>
</feature>
<reference evidence="7" key="2">
    <citation type="submission" date="2010-05" db="EMBL/GenBank/DDBJ databases">
        <title>The Genome Sequence of Magnaporthe poae strain ATCC 64411.</title>
        <authorList>
            <consortium name="The Broad Institute Genome Sequencing Platform"/>
            <consortium name="Broad Institute Genome Sequencing Center for Infectious Disease"/>
            <person name="Ma L.-J."/>
            <person name="Dead R."/>
            <person name="Young S."/>
            <person name="Zeng Q."/>
            <person name="Koehrsen M."/>
            <person name="Alvarado L."/>
            <person name="Berlin A."/>
            <person name="Chapman S.B."/>
            <person name="Chen Z."/>
            <person name="Freedman E."/>
            <person name="Gellesch M."/>
            <person name="Goldberg J."/>
            <person name="Griggs A."/>
            <person name="Gujja S."/>
            <person name="Heilman E.R."/>
            <person name="Heiman D."/>
            <person name="Hepburn T."/>
            <person name="Howarth C."/>
            <person name="Jen D."/>
            <person name="Larson L."/>
            <person name="Mehta T."/>
            <person name="Neiman D."/>
            <person name="Pearson M."/>
            <person name="Roberts A."/>
            <person name="Saif S."/>
            <person name="Shea T."/>
            <person name="Shenoy N."/>
            <person name="Sisk P."/>
            <person name="Stolte C."/>
            <person name="Sykes S."/>
            <person name="Walk T."/>
            <person name="White J."/>
            <person name="Yandava C."/>
            <person name="Haas B."/>
            <person name="Nusbaum C."/>
            <person name="Birren B."/>
        </authorList>
    </citation>
    <scope>NUCLEOTIDE SEQUENCE</scope>
    <source>
        <strain evidence="7">ATCC 64411</strain>
    </source>
</reference>
<dbReference type="GO" id="GO:0006511">
    <property type="term" value="P:ubiquitin-dependent protein catabolic process"/>
    <property type="evidence" value="ECO:0007669"/>
    <property type="project" value="TreeGrafter"/>
</dbReference>
<dbReference type="OMA" id="ICMDDMT"/>
<reference evidence="9" key="1">
    <citation type="submission" date="2010-05" db="EMBL/GenBank/DDBJ databases">
        <title>The genome sequence of Magnaporthe poae strain ATCC 64411.</title>
        <authorList>
            <person name="Ma L.-J."/>
            <person name="Dead R."/>
            <person name="Young S."/>
            <person name="Zeng Q."/>
            <person name="Koehrsen M."/>
            <person name="Alvarado L."/>
            <person name="Berlin A."/>
            <person name="Chapman S.B."/>
            <person name="Chen Z."/>
            <person name="Freedman E."/>
            <person name="Gellesch M."/>
            <person name="Goldberg J."/>
            <person name="Griggs A."/>
            <person name="Gujja S."/>
            <person name="Heilman E.R."/>
            <person name="Heiman D."/>
            <person name="Hepburn T."/>
            <person name="Howarth C."/>
            <person name="Jen D."/>
            <person name="Larson L."/>
            <person name="Mehta T."/>
            <person name="Neiman D."/>
            <person name="Pearson M."/>
            <person name="Roberts A."/>
            <person name="Saif S."/>
            <person name="Shea T."/>
            <person name="Shenoy N."/>
            <person name="Sisk P."/>
            <person name="Stolte C."/>
            <person name="Sykes S."/>
            <person name="Walk T."/>
            <person name="White J."/>
            <person name="Yandava C."/>
            <person name="Haas B."/>
            <person name="Nusbaum C."/>
            <person name="Birren B."/>
        </authorList>
    </citation>
    <scope>NUCLEOTIDE SEQUENCE [LARGE SCALE GENOMIC DNA]</scope>
    <source>
        <strain evidence="9">ATCC 64411 / 73-15</strain>
    </source>
</reference>
<dbReference type="InterPro" id="IPR049627">
    <property type="entry name" value="SLX8"/>
</dbReference>